<protein>
    <submittedName>
        <fullName evidence="1">Uncharacterized protein</fullName>
    </submittedName>
</protein>
<dbReference type="EMBL" id="OBDZ01000041">
    <property type="protein sequence ID" value="SNY46204.1"/>
    <property type="molecule type" value="Genomic_DNA"/>
</dbReference>
<name>A0A285IDZ7_9FIRM</name>
<accession>A0A285IDZ7</accession>
<keyword evidence="2" id="KW-1185">Reference proteome</keyword>
<evidence type="ECO:0000313" key="2">
    <source>
        <dbReference type="Proteomes" id="UP000219573"/>
    </source>
</evidence>
<proteinExistence type="predicted"/>
<sequence>MKEVNLSISNSCGKVCKKIIEDELRKLAAVKSAKVYLDCKKILITYDDNLIELIAKEDY</sequence>
<dbReference type="SUPFAM" id="SSF55008">
    <property type="entry name" value="HMA, heavy metal-associated domain"/>
    <property type="match status" value="1"/>
</dbReference>
<dbReference type="GO" id="GO:0046872">
    <property type="term" value="F:metal ion binding"/>
    <property type="evidence" value="ECO:0007669"/>
    <property type="project" value="InterPro"/>
</dbReference>
<evidence type="ECO:0000313" key="1">
    <source>
        <dbReference type="EMBL" id="SNY46204.1"/>
    </source>
</evidence>
<dbReference type="AlphaFoldDB" id="A0A285IDZ7"/>
<dbReference type="RefSeq" id="WP_097019495.1">
    <property type="nucleotide sequence ID" value="NZ_OBDZ01000041.1"/>
</dbReference>
<gene>
    <name evidence="1" type="ORF">SAMN06265827_14112</name>
</gene>
<reference evidence="2" key="1">
    <citation type="submission" date="2017-09" db="EMBL/GenBank/DDBJ databases">
        <authorList>
            <person name="Varghese N."/>
            <person name="Submissions S."/>
        </authorList>
    </citation>
    <scope>NUCLEOTIDE SEQUENCE [LARGE SCALE GENOMIC DNA]</scope>
    <source>
        <strain evidence="2">MSL47</strain>
    </source>
</reference>
<dbReference type="InterPro" id="IPR036163">
    <property type="entry name" value="HMA_dom_sf"/>
</dbReference>
<dbReference type="Gene3D" id="3.30.70.100">
    <property type="match status" value="1"/>
</dbReference>
<organism evidence="1 2">
    <name type="scientific">Orenia metallireducens</name>
    <dbReference type="NCBI Taxonomy" id="1413210"/>
    <lineage>
        <taxon>Bacteria</taxon>
        <taxon>Bacillati</taxon>
        <taxon>Bacillota</taxon>
        <taxon>Clostridia</taxon>
        <taxon>Halanaerobiales</taxon>
        <taxon>Halobacteroidaceae</taxon>
        <taxon>Orenia</taxon>
    </lineage>
</organism>
<dbReference type="Proteomes" id="UP000219573">
    <property type="component" value="Unassembled WGS sequence"/>
</dbReference>